<accession>A0ABT6K5V6</accession>
<reference evidence="1 2" key="1">
    <citation type="journal article" date="2023" name="J. Phycol.">
        <title>Chrysosporum ovalisporum is synonymous with the true-branching cyanobacterium Umezakia natans (Nostocales/Aphanizomenonaceae).</title>
        <authorList>
            <person name="McGregor G.B."/>
            <person name="Sendall B.C."/>
            <person name="Niiyama Y."/>
            <person name="Tuji A."/>
            <person name="Willis A."/>
        </authorList>
    </citation>
    <scope>NUCLEOTIDE SEQUENCE [LARGE SCALE GENOMIC DNA]</scope>
    <source>
        <strain evidence="1 2">FSS-43</strain>
    </source>
</reference>
<dbReference type="RefSeq" id="WP_280657221.1">
    <property type="nucleotide sequence ID" value="NZ_JANQDO010000086.1"/>
</dbReference>
<organism evidence="1 2">
    <name type="scientific">Umezakia ovalisporum FSS-43</name>
    <dbReference type="NCBI Taxonomy" id="2740520"/>
    <lineage>
        <taxon>Bacteria</taxon>
        <taxon>Bacillati</taxon>
        <taxon>Cyanobacteriota</taxon>
        <taxon>Cyanophyceae</taxon>
        <taxon>Nostocales</taxon>
        <taxon>Nodulariaceae</taxon>
        <taxon>Umezakia</taxon>
    </lineage>
</organism>
<gene>
    <name evidence="1" type="ORF">NWP19_13080</name>
</gene>
<feature type="non-terminal residue" evidence="1">
    <location>
        <position position="157"/>
    </location>
</feature>
<dbReference type="EMBL" id="JANQDO010000086">
    <property type="protein sequence ID" value="MDH6057686.1"/>
    <property type="molecule type" value="Genomic_DNA"/>
</dbReference>
<name>A0ABT6K5V6_9CYAN</name>
<comment type="caution">
    <text evidence="1">The sequence shown here is derived from an EMBL/GenBank/DDBJ whole genome shotgun (WGS) entry which is preliminary data.</text>
</comment>
<dbReference type="Proteomes" id="UP001159371">
    <property type="component" value="Unassembled WGS sequence"/>
</dbReference>
<protein>
    <submittedName>
        <fullName evidence="1">Uncharacterized protein</fullName>
    </submittedName>
</protein>
<evidence type="ECO:0000313" key="1">
    <source>
        <dbReference type="EMBL" id="MDH6057686.1"/>
    </source>
</evidence>
<evidence type="ECO:0000313" key="2">
    <source>
        <dbReference type="Proteomes" id="UP001159371"/>
    </source>
</evidence>
<sequence>MALSKELKAAILALPRDEKDKLLLRLVGKHADLQEQLQFRLVEEASTLEDRREAIHRAITRLYNRDAISSGYLMMDMREVHADLTRHVKTTKDAYGEVDLLLHLLNGVFDEQLRWIERYTSKSDTLAQYVAKRTEALLKKLAKLHPDLQFEFLDATN</sequence>
<keyword evidence="2" id="KW-1185">Reference proteome</keyword>
<proteinExistence type="predicted"/>